<dbReference type="EMBL" id="GBRH01251022">
    <property type="protein sequence ID" value="JAD46873.1"/>
    <property type="molecule type" value="Transcribed_RNA"/>
</dbReference>
<accession>A0A0A9AAA1</accession>
<reference evidence="1" key="1">
    <citation type="submission" date="2014-09" db="EMBL/GenBank/DDBJ databases">
        <authorList>
            <person name="Magalhaes I.L.F."/>
            <person name="Oliveira U."/>
            <person name="Santos F.R."/>
            <person name="Vidigal T.H.D.A."/>
            <person name="Brescovit A.D."/>
            <person name="Santos A.J."/>
        </authorList>
    </citation>
    <scope>NUCLEOTIDE SEQUENCE</scope>
    <source>
        <tissue evidence="1">Shoot tissue taken approximately 20 cm above the soil surface</tissue>
    </source>
</reference>
<protein>
    <submittedName>
        <fullName evidence="1">Uncharacterized protein</fullName>
    </submittedName>
</protein>
<proteinExistence type="predicted"/>
<name>A0A0A9AAA1_ARUDO</name>
<dbReference type="AlphaFoldDB" id="A0A0A9AAA1"/>
<sequence length="52" mass="5854">MCLVRSCWTGLLAISMAALLSQYNIKGVLLKILNSVRRICNHNNSHTPWAIE</sequence>
<organism evidence="1">
    <name type="scientific">Arundo donax</name>
    <name type="common">Giant reed</name>
    <name type="synonym">Donax arundinaceus</name>
    <dbReference type="NCBI Taxonomy" id="35708"/>
    <lineage>
        <taxon>Eukaryota</taxon>
        <taxon>Viridiplantae</taxon>
        <taxon>Streptophyta</taxon>
        <taxon>Embryophyta</taxon>
        <taxon>Tracheophyta</taxon>
        <taxon>Spermatophyta</taxon>
        <taxon>Magnoliopsida</taxon>
        <taxon>Liliopsida</taxon>
        <taxon>Poales</taxon>
        <taxon>Poaceae</taxon>
        <taxon>PACMAD clade</taxon>
        <taxon>Arundinoideae</taxon>
        <taxon>Arundineae</taxon>
        <taxon>Arundo</taxon>
    </lineage>
</organism>
<evidence type="ECO:0000313" key="1">
    <source>
        <dbReference type="EMBL" id="JAD46873.1"/>
    </source>
</evidence>
<reference evidence="1" key="2">
    <citation type="journal article" date="2015" name="Data Brief">
        <title>Shoot transcriptome of the giant reed, Arundo donax.</title>
        <authorList>
            <person name="Barrero R.A."/>
            <person name="Guerrero F.D."/>
            <person name="Moolhuijzen P."/>
            <person name="Goolsby J.A."/>
            <person name="Tidwell J."/>
            <person name="Bellgard S.E."/>
            <person name="Bellgard M.I."/>
        </authorList>
    </citation>
    <scope>NUCLEOTIDE SEQUENCE</scope>
    <source>
        <tissue evidence="1">Shoot tissue taken approximately 20 cm above the soil surface</tissue>
    </source>
</reference>